<dbReference type="SUPFAM" id="SSF51120">
    <property type="entry name" value="beta-Roll"/>
    <property type="match status" value="1"/>
</dbReference>
<name>X0VC66_9ZZZZ</name>
<dbReference type="InterPro" id="IPR011049">
    <property type="entry name" value="Serralysin-like_metalloprot_C"/>
</dbReference>
<dbReference type="AlphaFoldDB" id="X0VC66"/>
<dbReference type="EMBL" id="BARS01023309">
    <property type="protein sequence ID" value="GAG10063.1"/>
    <property type="molecule type" value="Genomic_DNA"/>
</dbReference>
<dbReference type="GO" id="GO:0005509">
    <property type="term" value="F:calcium ion binding"/>
    <property type="evidence" value="ECO:0007669"/>
    <property type="project" value="InterPro"/>
</dbReference>
<feature type="region of interest" description="Disordered" evidence="1">
    <location>
        <begin position="1"/>
        <end position="33"/>
    </location>
</feature>
<dbReference type="InterPro" id="IPR001343">
    <property type="entry name" value="Hemolysn_Ca-bd"/>
</dbReference>
<organism evidence="2">
    <name type="scientific">marine sediment metagenome</name>
    <dbReference type="NCBI Taxonomy" id="412755"/>
    <lineage>
        <taxon>unclassified sequences</taxon>
        <taxon>metagenomes</taxon>
        <taxon>ecological metagenomes</taxon>
    </lineage>
</organism>
<evidence type="ECO:0000313" key="2">
    <source>
        <dbReference type="EMBL" id="GAG10063.1"/>
    </source>
</evidence>
<dbReference type="Pfam" id="PF00353">
    <property type="entry name" value="HemolysinCabind"/>
    <property type="match status" value="1"/>
</dbReference>
<evidence type="ECO:0000256" key="1">
    <source>
        <dbReference type="SAM" id="MobiDB-lite"/>
    </source>
</evidence>
<protein>
    <recommendedName>
        <fullName evidence="3">Calcium-binding protein</fullName>
    </recommendedName>
</protein>
<gene>
    <name evidence="2" type="ORF">S01H1_37127</name>
</gene>
<accession>X0VC66</accession>
<comment type="caution">
    <text evidence="2">The sequence shown here is derived from an EMBL/GenBank/DDBJ whole genome shotgun (WGS) entry which is preliminary data.</text>
</comment>
<evidence type="ECO:0008006" key="3">
    <source>
        <dbReference type="Google" id="ProtNLM"/>
    </source>
</evidence>
<sequence>CGGDGKDKLFGGEDDDRLDGGPGDDKLYGEDGTDNCCNGESGPGCEGASCEEGVVIYGLFDIQSVSVGITTTVRISETVSGETKVKAWHSEAGD</sequence>
<reference evidence="2" key="1">
    <citation type="journal article" date="2014" name="Front. Microbiol.">
        <title>High frequency of phylogenetically diverse reductive dehalogenase-homologous genes in deep subseafloor sedimentary metagenomes.</title>
        <authorList>
            <person name="Kawai M."/>
            <person name="Futagami T."/>
            <person name="Toyoda A."/>
            <person name="Takaki Y."/>
            <person name="Nishi S."/>
            <person name="Hori S."/>
            <person name="Arai W."/>
            <person name="Tsubouchi T."/>
            <person name="Morono Y."/>
            <person name="Uchiyama I."/>
            <person name="Ito T."/>
            <person name="Fujiyama A."/>
            <person name="Inagaki F."/>
            <person name="Takami H."/>
        </authorList>
    </citation>
    <scope>NUCLEOTIDE SEQUENCE</scope>
    <source>
        <strain evidence="2">Expedition CK06-06</strain>
    </source>
</reference>
<proteinExistence type="predicted"/>
<dbReference type="Gene3D" id="2.150.10.10">
    <property type="entry name" value="Serralysin-like metalloprotease, C-terminal"/>
    <property type="match status" value="1"/>
</dbReference>
<feature type="compositionally biased region" description="Basic and acidic residues" evidence="1">
    <location>
        <begin position="1"/>
        <end position="11"/>
    </location>
</feature>
<feature type="non-terminal residue" evidence="2">
    <location>
        <position position="1"/>
    </location>
</feature>